<keyword evidence="5" id="KW-0963">Cytoplasm</keyword>
<comment type="similarity">
    <text evidence="4 5">Belongs to the RNA methyltransferase RlmH family.</text>
</comment>
<dbReference type="EMBL" id="JAQHXR010000001">
    <property type="protein sequence ID" value="MDA3968183.1"/>
    <property type="molecule type" value="Genomic_DNA"/>
</dbReference>
<proteinExistence type="inferred from homology"/>
<evidence type="ECO:0000256" key="4">
    <source>
        <dbReference type="ARBA" id="ARBA00038303"/>
    </source>
</evidence>
<comment type="subcellular location">
    <subcellularLocation>
        <location evidence="5">Cytoplasm</location>
    </subcellularLocation>
</comment>
<dbReference type="SUPFAM" id="SSF75217">
    <property type="entry name" value="alpha/beta knot"/>
    <property type="match status" value="1"/>
</dbReference>
<organism evidence="6 7">
    <name type="scientific">Helicobacter ibis</name>
    <dbReference type="NCBI Taxonomy" id="2962633"/>
    <lineage>
        <taxon>Bacteria</taxon>
        <taxon>Pseudomonadati</taxon>
        <taxon>Campylobacterota</taxon>
        <taxon>Epsilonproteobacteria</taxon>
        <taxon>Campylobacterales</taxon>
        <taxon>Helicobacteraceae</taxon>
        <taxon>Helicobacter</taxon>
    </lineage>
</organism>
<dbReference type="Proteomes" id="UP001210261">
    <property type="component" value="Unassembled WGS sequence"/>
</dbReference>
<name>A0ABT4VBV0_9HELI</name>
<sequence length="155" mass="17910">MVRVCVYYIAKNTKDLSDTLCEEQIGLVNYFGVKLGFVNLMSKGIKEAQRQNQSESQEIYTKEFLKVFREKDYKISLSPNGKKVDSIKFANYLKDKSDISFFIGGAYGLSYDFIQKCDENLSLSDLTFSHKIAKIILSEQIYRGFCILNNHPYHK</sequence>
<evidence type="ECO:0000256" key="3">
    <source>
        <dbReference type="ARBA" id="ARBA00022691"/>
    </source>
</evidence>
<gene>
    <name evidence="5" type="primary">rlmH</name>
    <name evidence="6" type="ORF">PF021_00665</name>
</gene>
<dbReference type="PANTHER" id="PTHR33603">
    <property type="entry name" value="METHYLTRANSFERASE"/>
    <property type="match status" value="1"/>
</dbReference>
<dbReference type="HAMAP" id="MF_00658">
    <property type="entry name" value="23SrRNA_methyltr_H"/>
    <property type="match status" value="1"/>
</dbReference>
<comment type="caution">
    <text evidence="6">The sequence shown here is derived from an EMBL/GenBank/DDBJ whole genome shotgun (WGS) entry which is preliminary data.</text>
</comment>
<feature type="binding site" evidence="5">
    <location>
        <position position="104"/>
    </location>
    <ligand>
        <name>S-adenosyl-L-methionine</name>
        <dbReference type="ChEBI" id="CHEBI:59789"/>
    </ligand>
</feature>
<comment type="subunit">
    <text evidence="5">Homodimer.</text>
</comment>
<dbReference type="PANTHER" id="PTHR33603:SF1">
    <property type="entry name" value="RIBOSOMAL RNA LARGE SUBUNIT METHYLTRANSFERASE H"/>
    <property type="match status" value="1"/>
</dbReference>
<evidence type="ECO:0000256" key="1">
    <source>
        <dbReference type="ARBA" id="ARBA00022603"/>
    </source>
</evidence>
<feature type="binding site" evidence="5">
    <location>
        <position position="77"/>
    </location>
    <ligand>
        <name>S-adenosyl-L-methionine</name>
        <dbReference type="ChEBI" id="CHEBI:59789"/>
    </ligand>
</feature>
<keyword evidence="3 5" id="KW-0949">S-adenosyl-L-methionine</keyword>
<dbReference type="RefSeq" id="WP_271020480.1">
    <property type="nucleotide sequence ID" value="NZ_JAQHXR010000001.1"/>
</dbReference>
<dbReference type="InterPro" id="IPR003742">
    <property type="entry name" value="RlmH-like"/>
</dbReference>
<comment type="catalytic activity">
    <reaction evidence="5">
        <text>pseudouridine(1915) in 23S rRNA + S-adenosyl-L-methionine = N(3)-methylpseudouridine(1915) in 23S rRNA + S-adenosyl-L-homocysteine + H(+)</text>
        <dbReference type="Rhea" id="RHEA:42752"/>
        <dbReference type="Rhea" id="RHEA-COMP:10221"/>
        <dbReference type="Rhea" id="RHEA-COMP:10222"/>
        <dbReference type="ChEBI" id="CHEBI:15378"/>
        <dbReference type="ChEBI" id="CHEBI:57856"/>
        <dbReference type="ChEBI" id="CHEBI:59789"/>
        <dbReference type="ChEBI" id="CHEBI:65314"/>
        <dbReference type="ChEBI" id="CHEBI:74486"/>
        <dbReference type="EC" id="2.1.1.177"/>
    </reaction>
</comment>
<evidence type="ECO:0000313" key="7">
    <source>
        <dbReference type="Proteomes" id="UP001210261"/>
    </source>
</evidence>
<dbReference type="InterPro" id="IPR029028">
    <property type="entry name" value="Alpha/beta_knot_MTases"/>
</dbReference>
<keyword evidence="7" id="KW-1185">Reference proteome</keyword>
<protein>
    <recommendedName>
        <fullName evidence="5">Ribosomal RNA large subunit methyltransferase H</fullName>
        <ecNumber evidence="5">2.1.1.177</ecNumber>
    </recommendedName>
    <alternativeName>
        <fullName evidence="5">23S rRNA (pseudouridine1915-N3)-methyltransferase</fullName>
    </alternativeName>
    <alternativeName>
        <fullName evidence="5">23S rRNA m3Psi1915 methyltransferase</fullName>
    </alternativeName>
    <alternativeName>
        <fullName evidence="5">rRNA (pseudouridine-N3-)-methyltransferase RlmH</fullName>
    </alternativeName>
</protein>
<comment type="function">
    <text evidence="5">Specifically methylates the pseudouridine at position 1915 (m3Psi1915) in 23S rRNA.</text>
</comment>
<dbReference type="Pfam" id="PF02590">
    <property type="entry name" value="SPOUT_MTase"/>
    <property type="match status" value="1"/>
</dbReference>
<dbReference type="InterPro" id="IPR029026">
    <property type="entry name" value="tRNA_m1G_MTases_N"/>
</dbReference>
<keyword evidence="5" id="KW-0698">rRNA processing</keyword>
<reference evidence="6 7" key="1">
    <citation type="submission" date="2023-01" db="EMBL/GenBank/DDBJ databases">
        <title>Description of Helicobacter ibis sp. nov. isolated from faecal droppings of black-faced ibis (Theristicus melanopis).</title>
        <authorList>
            <person name="Lopez-Cantillo M."/>
            <person name="Vidal-Veuthey B."/>
            <person name="Mella A."/>
            <person name="De La Haba R."/>
            <person name="Collado L."/>
        </authorList>
    </citation>
    <scope>NUCLEOTIDE SEQUENCE [LARGE SCALE GENOMIC DNA]</scope>
    <source>
        <strain evidence="6 7">A82</strain>
    </source>
</reference>
<evidence type="ECO:0000313" key="6">
    <source>
        <dbReference type="EMBL" id="MDA3968183.1"/>
    </source>
</evidence>
<accession>A0ABT4VBV0</accession>
<evidence type="ECO:0000256" key="5">
    <source>
        <dbReference type="HAMAP-Rule" id="MF_00658"/>
    </source>
</evidence>
<dbReference type="EC" id="2.1.1.177" evidence="5"/>
<evidence type="ECO:0000256" key="2">
    <source>
        <dbReference type="ARBA" id="ARBA00022679"/>
    </source>
</evidence>
<feature type="binding site" evidence="5">
    <location>
        <begin position="123"/>
        <end position="128"/>
    </location>
    <ligand>
        <name>S-adenosyl-L-methionine</name>
        <dbReference type="ChEBI" id="CHEBI:59789"/>
    </ligand>
</feature>
<dbReference type="PIRSF" id="PIRSF004505">
    <property type="entry name" value="MT_bac"/>
    <property type="match status" value="1"/>
</dbReference>
<dbReference type="Gene3D" id="3.40.1280.10">
    <property type="match status" value="1"/>
</dbReference>
<keyword evidence="1 5" id="KW-0489">Methyltransferase</keyword>
<keyword evidence="2 5" id="KW-0808">Transferase</keyword>
<dbReference type="CDD" id="cd18081">
    <property type="entry name" value="RlmH-like"/>
    <property type="match status" value="1"/>
</dbReference>